<dbReference type="GO" id="GO:0020037">
    <property type="term" value="F:heme binding"/>
    <property type="evidence" value="ECO:0007669"/>
    <property type="project" value="InterPro"/>
</dbReference>
<evidence type="ECO:0000256" key="1">
    <source>
        <dbReference type="ARBA" id="ARBA00001971"/>
    </source>
</evidence>
<dbReference type="Pfam" id="PF00067">
    <property type="entry name" value="p450"/>
    <property type="match status" value="1"/>
</dbReference>
<gene>
    <name evidence="18" type="ORF">C8A03DRAFT_32137</name>
</gene>
<dbReference type="EMBL" id="MU860055">
    <property type="protein sequence ID" value="KAK4239773.1"/>
    <property type="molecule type" value="Genomic_DNA"/>
</dbReference>
<dbReference type="GO" id="GO:0016020">
    <property type="term" value="C:membrane"/>
    <property type="evidence" value="ECO:0007669"/>
    <property type="project" value="UniProtKB-SubCell"/>
</dbReference>
<proteinExistence type="inferred from homology"/>
<evidence type="ECO:0000313" key="19">
    <source>
        <dbReference type="Proteomes" id="UP001303760"/>
    </source>
</evidence>
<dbReference type="PRINTS" id="PR00385">
    <property type="entry name" value="P450"/>
</dbReference>
<keyword evidence="17" id="KW-0472">Membrane</keyword>
<dbReference type="GO" id="GO:0016705">
    <property type="term" value="F:oxidoreductase activity, acting on paired donors, with incorporation or reduction of molecular oxygen"/>
    <property type="evidence" value="ECO:0007669"/>
    <property type="project" value="InterPro"/>
</dbReference>
<evidence type="ECO:0000256" key="5">
    <source>
        <dbReference type="ARBA" id="ARBA00022617"/>
    </source>
</evidence>
<evidence type="ECO:0000256" key="6">
    <source>
        <dbReference type="ARBA" id="ARBA00022692"/>
    </source>
</evidence>
<evidence type="ECO:0000256" key="15">
    <source>
        <dbReference type="ARBA" id="ARBA00079990"/>
    </source>
</evidence>
<feature type="transmembrane region" description="Helical" evidence="17">
    <location>
        <begin position="16"/>
        <end position="37"/>
    </location>
</feature>
<keyword evidence="11" id="KW-0843">Virulence</keyword>
<dbReference type="InterPro" id="IPR001128">
    <property type="entry name" value="Cyt_P450"/>
</dbReference>
<keyword evidence="10 16" id="KW-0408">Iron</keyword>
<keyword evidence="8 17" id="KW-1133">Transmembrane helix</keyword>
<dbReference type="PANTHER" id="PTHR24305:SF77">
    <property type="entry name" value="CYTOCHROME P450 MONOOXYGENASE"/>
    <property type="match status" value="1"/>
</dbReference>
<feature type="binding site" description="axial binding residue" evidence="16">
    <location>
        <position position="463"/>
    </location>
    <ligand>
        <name>heme</name>
        <dbReference type="ChEBI" id="CHEBI:30413"/>
    </ligand>
    <ligandPart>
        <name>Fe</name>
        <dbReference type="ChEBI" id="CHEBI:18248"/>
    </ligandPart>
</feature>
<dbReference type="GO" id="GO:0004497">
    <property type="term" value="F:monooxygenase activity"/>
    <property type="evidence" value="ECO:0007669"/>
    <property type="project" value="UniProtKB-KW"/>
</dbReference>
<sequence length="522" mass="58526">MTAFLGLNIELAHASWVLLALAVASVAYVVSSFIAWWRLRHFNGPFSGSFSYVWLFVASFSGRMNEWFEEADARYGSGSSSTIRIGPNELLTSDPEVMRRTGAARSQYTRSQWYKLSTLNPYIPAMFNTLDTATHDKIKAQTAAGYAGKDIPSLEADIDAVLAEMVDKIRTKYASANSNKEAAKRPMLDLATMAQYFTLDSISQISFGEKFGMIREERDIYGHIALLHEIARPQVVIAGNPYFRTIVGSNLVLSLVGPKPGDKKGIGRMWRIAKPLVAKRFAPDAKDQPDMLGSFIRHGLTQSQCETEALFQIIAGSDTTATAIRCTMLYLMSTPRAYRALQAEIDQGIRTGRISSPITNAEANELPYLQGVILENLRLYPPFTGIPFKVVPPGGETIDGKHVPAGTLIAPNMWALGRNTDVFGPDADVFRPERWLDESVSAEERAEMRRVVELVFGYGRWGCAGKMIAFLELNKVFVELLRRFDFQLVYPYRPWKSVNFNLFLQHDMWVAVSLREEPQFEK</sequence>
<evidence type="ECO:0000256" key="16">
    <source>
        <dbReference type="PIRSR" id="PIRSR602401-1"/>
    </source>
</evidence>
<reference evidence="18" key="2">
    <citation type="submission" date="2023-05" db="EMBL/GenBank/DDBJ databases">
        <authorList>
            <consortium name="Lawrence Berkeley National Laboratory"/>
            <person name="Steindorff A."/>
            <person name="Hensen N."/>
            <person name="Bonometti L."/>
            <person name="Westerberg I."/>
            <person name="Brannstrom I.O."/>
            <person name="Guillou S."/>
            <person name="Cros-Aarteil S."/>
            <person name="Calhoun S."/>
            <person name="Haridas S."/>
            <person name="Kuo A."/>
            <person name="Mondo S."/>
            <person name="Pangilinan J."/>
            <person name="Riley R."/>
            <person name="Labutti K."/>
            <person name="Andreopoulos B."/>
            <person name="Lipzen A."/>
            <person name="Chen C."/>
            <person name="Yanf M."/>
            <person name="Daum C."/>
            <person name="Ng V."/>
            <person name="Clum A."/>
            <person name="Ohm R."/>
            <person name="Martin F."/>
            <person name="Silar P."/>
            <person name="Natvig D."/>
            <person name="Lalanne C."/>
            <person name="Gautier V."/>
            <person name="Ament-Velasquez S.L."/>
            <person name="Kruys A."/>
            <person name="Hutchinson M.I."/>
            <person name="Powell A.J."/>
            <person name="Barry K."/>
            <person name="Miller A.N."/>
            <person name="Grigoriev I.V."/>
            <person name="Debuchy R."/>
            <person name="Gladieux P."/>
            <person name="Thoren M.H."/>
            <person name="Johannesson H."/>
        </authorList>
    </citation>
    <scope>NUCLEOTIDE SEQUENCE</scope>
    <source>
        <strain evidence="18">CBS 532.94</strain>
    </source>
</reference>
<dbReference type="Gene3D" id="1.10.630.10">
    <property type="entry name" value="Cytochrome P450"/>
    <property type="match status" value="1"/>
</dbReference>
<dbReference type="SUPFAM" id="SSF48264">
    <property type="entry name" value="Cytochrome P450"/>
    <property type="match status" value="1"/>
</dbReference>
<keyword evidence="7 16" id="KW-0479">Metal-binding</keyword>
<protein>
    <recommendedName>
        <fullName evidence="14">Cytochrome P450 monooxygenase ABA1</fullName>
    </recommendedName>
    <alternativeName>
        <fullName evidence="15">Abscisic acid biosynthesis protein 1</fullName>
    </alternativeName>
    <alternativeName>
        <fullName evidence="13">Cytochrome P450 monooxygenase aba1</fullName>
    </alternativeName>
</protein>
<comment type="pathway">
    <text evidence="3">Hormone biosynthesis.</text>
</comment>
<evidence type="ECO:0000256" key="2">
    <source>
        <dbReference type="ARBA" id="ARBA00004167"/>
    </source>
</evidence>
<evidence type="ECO:0000256" key="14">
    <source>
        <dbReference type="ARBA" id="ARBA00068222"/>
    </source>
</evidence>
<keyword evidence="12" id="KW-0503">Monooxygenase</keyword>
<dbReference type="PRINTS" id="PR00463">
    <property type="entry name" value="EP450I"/>
</dbReference>
<keyword evidence="19" id="KW-1185">Reference proteome</keyword>
<dbReference type="CDD" id="cd11060">
    <property type="entry name" value="CYP57A1-like"/>
    <property type="match status" value="1"/>
</dbReference>
<reference evidence="18" key="1">
    <citation type="journal article" date="2023" name="Mol. Phylogenet. Evol.">
        <title>Genome-scale phylogeny and comparative genomics of the fungal order Sordariales.</title>
        <authorList>
            <person name="Hensen N."/>
            <person name="Bonometti L."/>
            <person name="Westerberg I."/>
            <person name="Brannstrom I.O."/>
            <person name="Guillou S."/>
            <person name="Cros-Aarteil S."/>
            <person name="Calhoun S."/>
            <person name="Haridas S."/>
            <person name="Kuo A."/>
            <person name="Mondo S."/>
            <person name="Pangilinan J."/>
            <person name="Riley R."/>
            <person name="LaButti K."/>
            <person name="Andreopoulos B."/>
            <person name="Lipzen A."/>
            <person name="Chen C."/>
            <person name="Yan M."/>
            <person name="Daum C."/>
            <person name="Ng V."/>
            <person name="Clum A."/>
            <person name="Steindorff A."/>
            <person name="Ohm R.A."/>
            <person name="Martin F."/>
            <person name="Silar P."/>
            <person name="Natvig D.O."/>
            <person name="Lalanne C."/>
            <person name="Gautier V."/>
            <person name="Ament-Velasquez S.L."/>
            <person name="Kruys A."/>
            <person name="Hutchinson M.I."/>
            <person name="Powell A.J."/>
            <person name="Barry K."/>
            <person name="Miller A.N."/>
            <person name="Grigoriev I.V."/>
            <person name="Debuchy R."/>
            <person name="Gladieux P."/>
            <person name="Hiltunen Thoren M."/>
            <person name="Johannesson H."/>
        </authorList>
    </citation>
    <scope>NUCLEOTIDE SEQUENCE</scope>
    <source>
        <strain evidence="18">CBS 532.94</strain>
    </source>
</reference>
<comment type="cofactor">
    <cofactor evidence="1 16">
        <name>heme</name>
        <dbReference type="ChEBI" id="CHEBI:30413"/>
    </cofactor>
</comment>
<dbReference type="Proteomes" id="UP001303760">
    <property type="component" value="Unassembled WGS sequence"/>
</dbReference>
<comment type="caution">
    <text evidence="18">The sequence shown here is derived from an EMBL/GenBank/DDBJ whole genome shotgun (WGS) entry which is preliminary data.</text>
</comment>
<dbReference type="InterPro" id="IPR036396">
    <property type="entry name" value="Cyt_P450_sf"/>
</dbReference>
<dbReference type="InterPro" id="IPR002401">
    <property type="entry name" value="Cyt_P450_E_grp-I"/>
</dbReference>
<evidence type="ECO:0000256" key="3">
    <source>
        <dbReference type="ARBA" id="ARBA00004972"/>
    </source>
</evidence>
<keyword evidence="9" id="KW-0560">Oxidoreductase</keyword>
<dbReference type="GO" id="GO:0005506">
    <property type="term" value="F:iron ion binding"/>
    <property type="evidence" value="ECO:0007669"/>
    <property type="project" value="InterPro"/>
</dbReference>
<evidence type="ECO:0000313" key="18">
    <source>
        <dbReference type="EMBL" id="KAK4239773.1"/>
    </source>
</evidence>
<comment type="subcellular location">
    <subcellularLocation>
        <location evidence="2">Membrane</location>
        <topology evidence="2">Single-pass membrane protein</topology>
    </subcellularLocation>
</comment>
<comment type="similarity">
    <text evidence="4">Belongs to the cytochrome P450 family.</text>
</comment>
<keyword evidence="5 16" id="KW-0349">Heme</keyword>
<dbReference type="FunFam" id="1.10.630.10:FF:000076">
    <property type="entry name" value="Cytochrome P450 monooxygenase"/>
    <property type="match status" value="1"/>
</dbReference>
<evidence type="ECO:0000256" key="17">
    <source>
        <dbReference type="SAM" id="Phobius"/>
    </source>
</evidence>
<evidence type="ECO:0000256" key="9">
    <source>
        <dbReference type="ARBA" id="ARBA00023002"/>
    </source>
</evidence>
<accession>A0AAN7CD00</accession>
<evidence type="ECO:0000256" key="12">
    <source>
        <dbReference type="ARBA" id="ARBA00023033"/>
    </source>
</evidence>
<organism evidence="18 19">
    <name type="scientific">Achaetomium macrosporum</name>
    <dbReference type="NCBI Taxonomy" id="79813"/>
    <lineage>
        <taxon>Eukaryota</taxon>
        <taxon>Fungi</taxon>
        <taxon>Dikarya</taxon>
        <taxon>Ascomycota</taxon>
        <taxon>Pezizomycotina</taxon>
        <taxon>Sordariomycetes</taxon>
        <taxon>Sordariomycetidae</taxon>
        <taxon>Sordariales</taxon>
        <taxon>Chaetomiaceae</taxon>
        <taxon>Achaetomium</taxon>
    </lineage>
</organism>
<evidence type="ECO:0000256" key="13">
    <source>
        <dbReference type="ARBA" id="ARBA00067672"/>
    </source>
</evidence>
<evidence type="ECO:0000256" key="8">
    <source>
        <dbReference type="ARBA" id="ARBA00022989"/>
    </source>
</evidence>
<evidence type="ECO:0000256" key="7">
    <source>
        <dbReference type="ARBA" id="ARBA00022723"/>
    </source>
</evidence>
<evidence type="ECO:0000256" key="11">
    <source>
        <dbReference type="ARBA" id="ARBA00023026"/>
    </source>
</evidence>
<dbReference type="InterPro" id="IPR050121">
    <property type="entry name" value="Cytochrome_P450_monoxygenase"/>
</dbReference>
<evidence type="ECO:0000256" key="4">
    <source>
        <dbReference type="ARBA" id="ARBA00010617"/>
    </source>
</evidence>
<evidence type="ECO:0000256" key="10">
    <source>
        <dbReference type="ARBA" id="ARBA00023004"/>
    </source>
</evidence>
<dbReference type="AlphaFoldDB" id="A0AAN7CD00"/>
<dbReference type="PANTHER" id="PTHR24305">
    <property type="entry name" value="CYTOCHROME P450"/>
    <property type="match status" value="1"/>
</dbReference>
<name>A0AAN7CD00_9PEZI</name>
<keyword evidence="6 17" id="KW-0812">Transmembrane</keyword>